<reference evidence="4" key="1">
    <citation type="journal article" date="2019" name="Sci. Rep.">
        <title>Draft genome of Tanacetum cinerariifolium, the natural source of mosquito coil.</title>
        <authorList>
            <person name="Yamashiro T."/>
            <person name="Shiraishi A."/>
            <person name="Satake H."/>
            <person name="Nakayama K."/>
        </authorList>
    </citation>
    <scope>NUCLEOTIDE SEQUENCE</scope>
</reference>
<feature type="non-terminal residue" evidence="4">
    <location>
        <position position="237"/>
    </location>
</feature>
<feature type="domain" description="C2H2-type" evidence="3">
    <location>
        <begin position="13"/>
        <end position="35"/>
    </location>
</feature>
<dbReference type="PANTHER" id="PTHR47591:SF1">
    <property type="entry name" value="ZINC FINGER PROTEIN ZAT2-RELATED"/>
    <property type="match status" value="1"/>
</dbReference>
<evidence type="ECO:0000256" key="1">
    <source>
        <dbReference type="PROSITE-ProRule" id="PRU00042"/>
    </source>
</evidence>
<dbReference type="PANTHER" id="PTHR47591">
    <property type="entry name" value="ZINC FINGER PROTEIN ZAT2-RELATED"/>
    <property type="match status" value="1"/>
</dbReference>
<comment type="caution">
    <text evidence="4">The sequence shown here is derived from an EMBL/GenBank/DDBJ whole genome shotgun (WGS) entry which is preliminary data.</text>
</comment>
<dbReference type="PROSITE" id="PS50157">
    <property type="entry name" value="ZINC_FINGER_C2H2_2"/>
    <property type="match status" value="1"/>
</dbReference>
<gene>
    <name evidence="4" type="ORF">Tci_843443</name>
</gene>
<dbReference type="InterPro" id="IPR036236">
    <property type="entry name" value="Znf_C2H2_sf"/>
</dbReference>
<feature type="region of interest" description="Disordered" evidence="2">
    <location>
        <begin position="91"/>
        <end position="110"/>
    </location>
</feature>
<keyword evidence="1" id="KW-0862">Zinc</keyword>
<dbReference type="SUPFAM" id="SSF57667">
    <property type="entry name" value="beta-beta-alpha zinc fingers"/>
    <property type="match status" value="1"/>
</dbReference>
<keyword evidence="1" id="KW-0479">Metal-binding</keyword>
<accession>A0A699QLC2</accession>
<evidence type="ECO:0000259" key="3">
    <source>
        <dbReference type="PROSITE" id="PS50157"/>
    </source>
</evidence>
<keyword evidence="1" id="KW-0863">Zinc-finger</keyword>
<name>A0A699QLC2_TANCI</name>
<proteinExistence type="predicted"/>
<evidence type="ECO:0000256" key="2">
    <source>
        <dbReference type="SAM" id="MobiDB-lite"/>
    </source>
</evidence>
<evidence type="ECO:0000313" key="4">
    <source>
        <dbReference type="EMBL" id="GFC71473.1"/>
    </source>
</evidence>
<dbReference type="AlphaFoldDB" id="A0A699QLC2"/>
<dbReference type="InterPro" id="IPR013087">
    <property type="entry name" value="Znf_C2H2_type"/>
</dbReference>
<organism evidence="4">
    <name type="scientific">Tanacetum cinerariifolium</name>
    <name type="common">Dalmatian daisy</name>
    <name type="synonym">Chrysanthemum cinerariifolium</name>
    <dbReference type="NCBI Taxonomy" id="118510"/>
    <lineage>
        <taxon>Eukaryota</taxon>
        <taxon>Viridiplantae</taxon>
        <taxon>Streptophyta</taxon>
        <taxon>Embryophyta</taxon>
        <taxon>Tracheophyta</taxon>
        <taxon>Spermatophyta</taxon>
        <taxon>Magnoliopsida</taxon>
        <taxon>eudicotyledons</taxon>
        <taxon>Gunneridae</taxon>
        <taxon>Pentapetalae</taxon>
        <taxon>asterids</taxon>
        <taxon>campanulids</taxon>
        <taxon>Asterales</taxon>
        <taxon>Asteraceae</taxon>
        <taxon>Asteroideae</taxon>
        <taxon>Anthemideae</taxon>
        <taxon>Anthemidinae</taxon>
        <taxon>Tanacetum</taxon>
    </lineage>
</organism>
<dbReference type="GO" id="GO:0008270">
    <property type="term" value="F:zinc ion binding"/>
    <property type="evidence" value="ECO:0007669"/>
    <property type="project" value="UniProtKB-KW"/>
</dbReference>
<dbReference type="PROSITE" id="PS00028">
    <property type="entry name" value="ZINC_FINGER_C2H2_1"/>
    <property type="match status" value="1"/>
</dbReference>
<sequence>MAIKLKIPKEDKRVCSVCKKEFSSGNTLGAHMRVHVMYHKNGPFKTGSKLFKKISDNQYLSGGANGSLFGHMRCHPDRFWCGIIPPPNAVLAQGNPQGGPERRGRRSLKMDDSDEDLLEAAEDLMSLANGHRSSVIEGSNSNANWPPSIGKGKAVVMQVEDQESKEVQMELDDHESDSRNSDEKQLVITYKCNKQLNKKRKRMKLVNELEVELGSDEFKFRCTTCNKCFSSHQALGG</sequence>
<protein>
    <recommendedName>
        <fullName evidence="3">C2H2-type domain-containing protein</fullName>
    </recommendedName>
</protein>
<dbReference type="Pfam" id="PF13912">
    <property type="entry name" value="zf-C2H2_6"/>
    <property type="match status" value="2"/>
</dbReference>
<dbReference type="EMBL" id="BKCJ011033530">
    <property type="protein sequence ID" value="GFC71473.1"/>
    <property type="molecule type" value="Genomic_DNA"/>
</dbReference>